<accession>A0A3M7QH95</accession>
<name>A0A3M7QH95_BRAPC</name>
<sequence length="73" mass="8525">MSKITIINLSFYLGISVVIVLLFKTSDSYFYDCLNFRTAKRSCGRHNKYLERQKDHVAAIIIAWNGKKIMWPP</sequence>
<evidence type="ECO:0000313" key="2">
    <source>
        <dbReference type="EMBL" id="RNA10411.1"/>
    </source>
</evidence>
<dbReference type="AlphaFoldDB" id="A0A3M7QH95"/>
<dbReference type="EMBL" id="REGN01006216">
    <property type="protein sequence ID" value="RNA10411.1"/>
    <property type="molecule type" value="Genomic_DNA"/>
</dbReference>
<proteinExistence type="predicted"/>
<comment type="caution">
    <text evidence="2">The sequence shown here is derived from an EMBL/GenBank/DDBJ whole genome shotgun (WGS) entry which is preliminary data.</text>
</comment>
<keyword evidence="3" id="KW-1185">Reference proteome</keyword>
<reference evidence="2 3" key="1">
    <citation type="journal article" date="2018" name="Sci. Rep.">
        <title>Genomic signatures of local adaptation to the degree of environmental predictability in rotifers.</title>
        <authorList>
            <person name="Franch-Gras L."/>
            <person name="Hahn C."/>
            <person name="Garcia-Roger E.M."/>
            <person name="Carmona M.J."/>
            <person name="Serra M."/>
            <person name="Gomez A."/>
        </authorList>
    </citation>
    <scope>NUCLEOTIDE SEQUENCE [LARGE SCALE GENOMIC DNA]</scope>
    <source>
        <strain evidence="2">HYR1</strain>
    </source>
</reference>
<protein>
    <submittedName>
        <fullName evidence="2">Uncharacterized protein</fullName>
    </submittedName>
</protein>
<gene>
    <name evidence="2" type="ORF">BpHYR1_010820</name>
</gene>
<organism evidence="2 3">
    <name type="scientific">Brachionus plicatilis</name>
    <name type="common">Marine rotifer</name>
    <name type="synonym">Brachionus muelleri</name>
    <dbReference type="NCBI Taxonomy" id="10195"/>
    <lineage>
        <taxon>Eukaryota</taxon>
        <taxon>Metazoa</taxon>
        <taxon>Spiralia</taxon>
        <taxon>Gnathifera</taxon>
        <taxon>Rotifera</taxon>
        <taxon>Eurotatoria</taxon>
        <taxon>Monogononta</taxon>
        <taxon>Pseudotrocha</taxon>
        <taxon>Ploima</taxon>
        <taxon>Brachionidae</taxon>
        <taxon>Brachionus</taxon>
    </lineage>
</organism>
<keyword evidence="1" id="KW-1133">Transmembrane helix</keyword>
<feature type="transmembrane region" description="Helical" evidence="1">
    <location>
        <begin position="6"/>
        <end position="23"/>
    </location>
</feature>
<keyword evidence="1" id="KW-0472">Membrane</keyword>
<keyword evidence="1" id="KW-0812">Transmembrane</keyword>
<dbReference type="Proteomes" id="UP000276133">
    <property type="component" value="Unassembled WGS sequence"/>
</dbReference>
<evidence type="ECO:0000313" key="3">
    <source>
        <dbReference type="Proteomes" id="UP000276133"/>
    </source>
</evidence>
<evidence type="ECO:0000256" key="1">
    <source>
        <dbReference type="SAM" id="Phobius"/>
    </source>
</evidence>